<dbReference type="AlphaFoldDB" id="A0A0B6YVS3"/>
<protein>
    <submittedName>
        <fullName evidence="1">Uncharacterized protein</fullName>
    </submittedName>
</protein>
<name>A0A0B6YVS3_9EUPU</name>
<feature type="non-terminal residue" evidence="1">
    <location>
        <position position="1"/>
    </location>
</feature>
<sequence length="200" mass="22673">VCSAYLLLACEPDWFGRGCQYQRHCANNTNCDATVGFHNNDSKCNKGWFGPGCQYVDLLDSISSVTTQRSANFKVLMDRDDETCMMNFMTDQLKITWDQPHIITWMRFYLSNTVVLPSFDIAGTDTTLYTDSKLLPCREVMVSTRIVDVHCDPVWPAVIQVTISSRNVTDLCSLYISGGRNVAINRRHHRLAQSFTKVSP</sequence>
<accession>A0A0B6YVS3</accession>
<organism evidence="1">
    <name type="scientific">Arion vulgaris</name>
    <dbReference type="NCBI Taxonomy" id="1028688"/>
    <lineage>
        <taxon>Eukaryota</taxon>
        <taxon>Metazoa</taxon>
        <taxon>Spiralia</taxon>
        <taxon>Lophotrochozoa</taxon>
        <taxon>Mollusca</taxon>
        <taxon>Gastropoda</taxon>
        <taxon>Heterobranchia</taxon>
        <taxon>Euthyneura</taxon>
        <taxon>Panpulmonata</taxon>
        <taxon>Eupulmonata</taxon>
        <taxon>Stylommatophora</taxon>
        <taxon>Helicina</taxon>
        <taxon>Arionoidea</taxon>
        <taxon>Arionidae</taxon>
        <taxon>Arion</taxon>
    </lineage>
</organism>
<gene>
    <name evidence="1" type="primary">ORF37656</name>
</gene>
<dbReference type="EMBL" id="HACG01012991">
    <property type="protein sequence ID" value="CEK59856.1"/>
    <property type="molecule type" value="Transcribed_RNA"/>
</dbReference>
<evidence type="ECO:0000313" key="1">
    <source>
        <dbReference type="EMBL" id="CEK59856.1"/>
    </source>
</evidence>
<proteinExistence type="predicted"/>
<reference evidence="1" key="1">
    <citation type="submission" date="2014-12" db="EMBL/GenBank/DDBJ databases">
        <title>Insight into the proteome of Arion vulgaris.</title>
        <authorList>
            <person name="Aradska J."/>
            <person name="Bulat T."/>
            <person name="Smidak R."/>
            <person name="Sarate P."/>
            <person name="Gangsoo J."/>
            <person name="Sialana F."/>
            <person name="Bilban M."/>
            <person name="Lubec G."/>
        </authorList>
    </citation>
    <scope>NUCLEOTIDE SEQUENCE</scope>
    <source>
        <tissue evidence="1">Skin</tissue>
    </source>
</reference>